<evidence type="ECO:0000256" key="1">
    <source>
        <dbReference type="SAM" id="MobiDB-lite"/>
    </source>
</evidence>
<reference evidence="2 3" key="1">
    <citation type="journal article" date="2022" name="Nat. Genet.">
        <title>Improved pea reference genome and pan-genome highlight genomic features and evolutionary characteristics.</title>
        <authorList>
            <person name="Yang T."/>
            <person name="Liu R."/>
            <person name="Luo Y."/>
            <person name="Hu S."/>
            <person name="Wang D."/>
            <person name="Wang C."/>
            <person name="Pandey M.K."/>
            <person name="Ge S."/>
            <person name="Xu Q."/>
            <person name="Li N."/>
            <person name="Li G."/>
            <person name="Huang Y."/>
            <person name="Saxena R.K."/>
            <person name="Ji Y."/>
            <person name="Li M."/>
            <person name="Yan X."/>
            <person name="He Y."/>
            <person name="Liu Y."/>
            <person name="Wang X."/>
            <person name="Xiang C."/>
            <person name="Varshney R.K."/>
            <person name="Ding H."/>
            <person name="Gao S."/>
            <person name="Zong X."/>
        </authorList>
    </citation>
    <scope>NUCLEOTIDE SEQUENCE [LARGE SCALE GENOMIC DNA]</scope>
    <source>
        <strain evidence="2 3">cv. Zhongwan 6</strain>
    </source>
</reference>
<sequence length="266" mass="29663">MGKPYEDAYQLIENMAQNHILWGGERTTTEKPTTKTGMYEVNGIDHVNAKVDALTQKIENLTITPTAVVAAVAPNCELCGTPGHTNVECQLLAGYHKRSPASQQAPRKSNFKFMMENFMDTQVQQNKDFTNQNAHTSELMKQMWSKLRVMDTHNKMLEIQISQVSQQQAAIAAPTGTFPGQPQPNPKCHANAITLRSGTELDGPANPRLQNPAMYQNSGKVTETITTNDQPEEQKDKGEEDKNEEAIEKEKTYVPPPPYKPPIPYP</sequence>
<feature type="compositionally biased region" description="Polar residues" evidence="1">
    <location>
        <begin position="213"/>
        <end position="229"/>
    </location>
</feature>
<feature type="compositionally biased region" description="Pro residues" evidence="1">
    <location>
        <begin position="254"/>
        <end position="266"/>
    </location>
</feature>
<evidence type="ECO:0000313" key="2">
    <source>
        <dbReference type="EMBL" id="KAI5419186.1"/>
    </source>
</evidence>
<accession>A0A9D4XDP9</accession>
<keyword evidence="3" id="KW-1185">Reference proteome</keyword>
<comment type="caution">
    <text evidence="2">The sequence shown here is derived from an EMBL/GenBank/DDBJ whole genome shotgun (WGS) entry which is preliminary data.</text>
</comment>
<dbReference type="AlphaFoldDB" id="A0A9D4XDP9"/>
<feature type="region of interest" description="Disordered" evidence="1">
    <location>
        <begin position="198"/>
        <end position="266"/>
    </location>
</feature>
<protein>
    <submittedName>
        <fullName evidence="2">Uncharacterized protein</fullName>
    </submittedName>
</protein>
<evidence type="ECO:0000313" key="3">
    <source>
        <dbReference type="Proteomes" id="UP001058974"/>
    </source>
</evidence>
<name>A0A9D4XDP9_PEA</name>
<feature type="compositionally biased region" description="Basic and acidic residues" evidence="1">
    <location>
        <begin position="232"/>
        <end position="252"/>
    </location>
</feature>
<dbReference type="EMBL" id="JAMSHJ010000004">
    <property type="protein sequence ID" value="KAI5419186.1"/>
    <property type="molecule type" value="Genomic_DNA"/>
</dbReference>
<organism evidence="2 3">
    <name type="scientific">Pisum sativum</name>
    <name type="common">Garden pea</name>
    <name type="synonym">Lathyrus oleraceus</name>
    <dbReference type="NCBI Taxonomy" id="3888"/>
    <lineage>
        <taxon>Eukaryota</taxon>
        <taxon>Viridiplantae</taxon>
        <taxon>Streptophyta</taxon>
        <taxon>Embryophyta</taxon>
        <taxon>Tracheophyta</taxon>
        <taxon>Spermatophyta</taxon>
        <taxon>Magnoliopsida</taxon>
        <taxon>eudicotyledons</taxon>
        <taxon>Gunneridae</taxon>
        <taxon>Pentapetalae</taxon>
        <taxon>rosids</taxon>
        <taxon>fabids</taxon>
        <taxon>Fabales</taxon>
        <taxon>Fabaceae</taxon>
        <taxon>Papilionoideae</taxon>
        <taxon>50 kb inversion clade</taxon>
        <taxon>NPAAA clade</taxon>
        <taxon>Hologalegina</taxon>
        <taxon>IRL clade</taxon>
        <taxon>Fabeae</taxon>
        <taxon>Lathyrus</taxon>
    </lineage>
</organism>
<gene>
    <name evidence="2" type="ORF">KIW84_043384</name>
</gene>
<dbReference type="Proteomes" id="UP001058974">
    <property type="component" value="Chromosome 4"/>
</dbReference>
<proteinExistence type="predicted"/>
<dbReference type="Gramene" id="Psat04G0338400-T1">
    <property type="protein sequence ID" value="KAI5419186.1"/>
    <property type="gene ID" value="KIW84_043384"/>
</dbReference>